<dbReference type="Gene3D" id="3.80.10.10">
    <property type="entry name" value="Ribonuclease Inhibitor"/>
    <property type="match status" value="3"/>
</dbReference>
<sequence length="689" mass="78800">MPGRLQKLKKLEIYGCGSVEEIFEHQEIDARESNVVTISTDSDMVENIPKFEFPQVTILKLYNLPKLKSFFCKMHTKWPSLEKLLVRGCDKVEIIFANSEYQNFQSRQAEGEQRQLDIQIHQPLFWISKEVMFLDEFVKEGSILRVFPRLQEMVLRYLPKLVRFCFGDYIEFSLLSILEINNCPELTTFVGSNFVIGDESQVDPNIGRNNSNVLCLFNDKVAFPGLQNLHLRGNGGWKKIWHNNLPSSSFGELNSFVLDFCDGLSSIFPFNIVYRLSNLEKMEISWCDNLESIIEPFGLNSNDSESSAKFVFPQVSCLKLKSLSKLKSFYPRMHTSKWPALKELEVTGCSNIVQIFALKNRNSQLDDIPDNTFPCLTELRLEYNNNLREIWLGQHVDHEEQFQSRAQFSNLTTLQVFGCHKLESLVSSTMFFENLVTLEVSNCDGLKTLIIHPTAKSMIRLTRMGITYCQMIQEIVTCERQDVKEVITFANLKSLELGNLSSLLSFCSGSIDFEFLCLEEIGYHGVTHLVLSDVSKSIDIWKENLQASINFKYLQILEVHDCGSLTYIITSSMALSLGQLNDIKVKNCPMLEQVITNDRAEDPTVSRIKLPNLQFITLESCSSLTSFFLGSSMECPFLEQLTVVDCPKMFEFTSAVPRKQDLETIDGVNAPFFNDKHIFQNKATIILLD</sequence>
<comment type="caution">
    <text evidence="3">The sequence shown here is derived from an EMBL/GenBank/DDBJ whole genome shotgun (WGS) entry which is preliminary data.</text>
</comment>
<dbReference type="OrthoDB" id="996339at2759"/>
<evidence type="ECO:0000313" key="4">
    <source>
        <dbReference type="Proteomes" id="UP000187203"/>
    </source>
</evidence>
<evidence type="ECO:0000256" key="1">
    <source>
        <dbReference type="ARBA" id="ARBA00022821"/>
    </source>
</evidence>
<evidence type="ECO:0000313" key="3">
    <source>
        <dbReference type="EMBL" id="OMP06689.1"/>
    </source>
</evidence>
<dbReference type="InterPro" id="IPR057135">
    <property type="entry name" value="At4g27190-like_LRR"/>
</dbReference>
<dbReference type="AlphaFoldDB" id="A0A1R3KI05"/>
<organism evidence="3 4">
    <name type="scientific">Corchorus olitorius</name>
    <dbReference type="NCBI Taxonomy" id="93759"/>
    <lineage>
        <taxon>Eukaryota</taxon>
        <taxon>Viridiplantae</taxon>
        <taxon>Streptophyta</taxon>
        <taxon>Embryophyta</taxon>
        <taxon>Tracheophyta</taxon>
        <taxon>Spermatophyta</taxon>
        <taxon>Magnoliopsida</taxon>
        <taxon>eudicotyledons</taxon>
        <taxon>Gunneridae</taxon>
        <taxon>Pentapetalae</taxon>
        <taxon>rosids</taxon>
        <taxon>malvids</taxon>
        <taxon>Malvales</taxon>
        <taxon>Malvaceae</taxon>
        <taxon>Grewioideae</taxon>
        <taxon>Apeibeae</taxon>
        <taxon>Corchorus</taxon>
    </lineage>
</organism>
<accession>A0A1R3KI05</accession>
<dbReference type="EMBL" id="AWUE01013535">
    <property type="protein sequence ID" value="OMP06689.1"/>
    <property type="molecule type" value="Genomic_DNA"/>
</dbReference>
<feature type="domain" description="Disease resistance protein At4g27190-like leucine-rich repeats" evidence="2">
    <location>
        <begin position="227"/>
        <end position="356"/>
    </location>
</feature>
<gene>
    <name evidence="3" type="ORF">COLO4_07974</name>
</gene>
<dbReference type="SUPFAM" id="SSF52047">
    <property type="entry name" value="RNI-like"/>
    <property type="match status" value="2"/>
</dbReference>
<dbReference type="InterPro" id="IPR050905">
    <property type="entry name" value="Plant_NBS-LRR"/>
</dbReference>
<dbReference type="PANTHER" id="PTHR33463">
    <property type="entry name" value="NB-ARC DOMAIN-CONTAINING PROTEIN-RELATED"/>
    <property type="match status" value="1"/>
</dbReference>
<feature type="domain" description="Disease resistance protein At4g27190-like leucine-rich repeats" evidence="2">
    <location>
        <begin position="527"/>
        <end position="588"/>
    </location>
</feature>
<name>A0A1R3KI05_9ROSI</name>
<feature type="domain" description="Disease resistance protein At4g27190-like leucine-rich repeats" evidence="2">
    <location>
        <begin position="430"/>
        <end position="504"/>
    </location>
</feature>
<keyword evidence="1" id="KW-0611">Plant defense</keyword>
<reference evidence="4" key="1">
    <citation type="submission" date="2013-09" db="EMBL/GenBank/DDBJ databases">
        <title>Corchorus olitorius genome sequencing.</title>
        <authorList>
            <person name="Alam M."/>
            <person name="Haque M.S."/>
            <person name="Islam M.S."/>
            <person name="Emdad E.M."/>
            <person name="Islam M.M."/>
            <person name="Ahmed B."/>
            <person name="Halim A."/>
            <person name="Hossen Q.M.M."/>
            <person name="Hossain M.Z."/>
            <person name="Ahmed R."/>
            <person name="Khan M.M."/>
            <person name="Islam R."/>
            <person name="Rashid M.M."/>
            <person name="Khan S.A."/>
            <person name="Rahman M.S."/>
            <person name="Alam M."/>
            <person name="Yahiya A.S."/>
            <person name="Khan M.S."/>
            <person name="Azam M.S."/>
            <person name="Haque T."/>
            <person name="Lashkar M.Z.H."/>
            <person name="Akhand A.I."/>
            <person name="Morshed G."/>
            <person name="Roy S."/>
            <person name="Uddin K.S."/>
            <person name="Rabeya T."/>
            <person name="Hossain A.S."/>
            <person name="Chowdhury A."/>
            <person name="Snigdha A.R."/>
            <person name="Mortoza M.S."/>
            <person name="Matin S.A."/>
            <person name="Hoque S.M.E."/>
            <person name="Islam M.K."/>
            <person name="Roy D.K."/>
            <person name="Haider R."/>
            <person name="Moosa M.M."/>
            <person name="Elias S.M."/>
            <person name="Hasan A.M."/>
            <person name="Jahan S."/>
            <person name="Shafiuddin M."/>
            <person name="Mahmood N."/>
            <person name="Shommy N.S."/>
        </authorList>
    </citation>
    <scope>NUCLEOTIDE SEQUENCE [LARGE SCALE GENOMIC DNA]</scope>
    <source>
        <strain evidence="4">cv. O-4</strain>
    </source>
</reference>
<dbReference type="Pfam" id="PF23247">
    <property type="entry name" value="LRR_RPS2"/>
    <property type="match status" value="4"/>
</dbReference>
<dbReference type="Proteomes" id="UP000187203">
    <property type="component" value="Unassembled WGS sequence"/>
</dbReference>
<keyword evidence="4" id="KW-1185">Reference proteome</keyword>
<proteinExistence type="predicted"/>
<dbReference type="PANTHER" id="PTHR33463:SF192">
    <property type="entry name" value="DISEASE RESISTANCE PROTEIN RPS2-LIKE"/>
    <property type="match status" value="1"/>
</dbReference>
<dbReference type="InterPro" id="IPR032675">
    <property type="entry name" value="LRR_dom_sf"/>
</dbReference>
<protein>
    <recommendedName>
        <fullName evidence="2">Disease resistance protein At4g27190-like leucine-rich repeats domain-containing protein</fullName>
    </recommendedName>
</protein>
<feature type="domain" description="Disease resistance protein At4g27190-like leucine-rich repeats" evidence="2">
    <location>
        <begin position="3"/>
        <end position="104"/>
    </location>
</feature>
<evidence type="ECO:0000259" key="2">
    <source>
        <dbReference type="Pfam" id="PF23247"/>
    </source>
</evidence>
<dbReference type="STRING" id="93759.A0A1R3KI05"/>